<gene>
    <name evidence="15" type="ORF">CYNAS_LOCUS22218</name>
</gene>
<dbReference type="SUPFAM" id="SSF48508">
    <property type="entry name" value="Nuclear receptor ligand-binding domain"/>
    <property type="match status" value="1"/>
</dbReference>
<keyword evidence="9 11" id="KW-0675">Receptor</keyword>
<dbReference type="CDD" id="cd06916">
    <property type="entry name" value="NR_DBD_like"/>
    <property type="match status" value="1"/>
</dbReference>
<dbReference type="InterPro" id="IPR001728">
    <property type="entry name" value="ThyrH_rcpt"/>
</dbReference>
<dbReference type="GO" id="GO:0004879">
    <property type="term" value="F:nuclear receptor activity"/>
    <property type="evidence" value="ECO:0007669"/>
    <property type="project" value="InterPro"/>
</dbReference>
<dbReference type="Pfam" id="PF00105">
    <property type="entry name" value="zf-C4"/>
    <property type="match status" value="1"/>
</dbReference>
<keyword evidence="7 11" id="KW-0238">DNA-binding</keyword>
<comment type="similarity">
    <text evidence="2">Belongs to the nuclear hormone receptor family. NR1 subfamily.</text>
</comment>
<dbReference type="SMART" id="SM00430">
    <property type="entry name" value="HOLI"/>
    <property type="match status" value="1"/>
</dbReference>
<dbReference type="Gene3D" id="1.10.565.10">
    <property type="entry name" value="Retinoid X Receptor"/>
    <property type="match status" value="1"/>
</dbReference>
<dbReference type="InterPro" id="IPR000536">
    <property type="entry name" value="Nucl_hrmn_rcpt_lig-bd"/>
</dbReference>
<dbReference type="PROSITE" id="PS00031">
    <property type="entry name" value="NUCLEAR_REC_DBD_1"/>
    <property type="match status" value="1"/>
</dbReference>
<keyword evidence="6 11" id="KW-0805">Transcription regulation</keyword>
<protein>
    <submittedName>
        <fullName evidence="15">Uncharacterized protein</fullName>
    </submittedName>
</protein>
<accession>A0AA36MHH5</accession>
<evidence type="ECO:0000259" key="13">
    <source>
        <dbReference type="PROSITE" id="PS51030"/>
    </source>
</evidence>
<evidence type="ECO:0000256" key="9">
    <source>
        <dbReference type="ARBA" id="ARBA00023170"/>
    </source>
</evidence>
<evidence type="ECO:0000313" key="16">
    <source>
        <dbReference type="Proteomes" id="UP001176961"/>
    </source>
</evidence>
<name>A0AA36MHH5_CYLNA</name>
<evidence type="ECO:0000256" key="10">
    <source>
        <dbReference type="ARBA" id="ARBA00023242"/>
    </source>
</evidence>
<dbReference type="PRINTS" id="PR00398">
    <property type="entry name" value="STRDHORMONER"/>
</dbReference>
<evidence type="ECO:0000256" key="11">
    <source>
        <dbReference type="RuleBase" id="RU004334"/>
    </source>
</evidence>
<feature type="domain" description="NR LBD" evidence="14">
    <location>
        <begin position="257"/>
        <end position="492"/>
    </location>
</feature>
<feature type="domain" description="Nuclear receptor" evidence="13">
    <location>
        <begin position="145"/>
        <end position="220"/>
    </location>
</feature>
<comment type="subcellular location">
    <subcellularLocation>
        <location evidence="1 11">Nucleus</location>
    </subcellularLocation>
</comment>
<dbReference type="PROSITE" id="PS51843">
    <property type="entry name" value="NR_LBD"/>
    <property type="match status" value="1"/>
</dbReference>
<evidence type="ECO:0000256" key="3">
    <source>
        <dbReference type="ARBA" id="ARBA00022723"/>
    </source>
</evidence>
<evidence type="ECO:0000256" key="8">
    <source>
        <dbReference type="ARBA" id="ARBA00023163"/>
    </source>
</evidence>
<comment type="caution">
    <text evidence="15">The sequence shown here is derived from an EMBL/GenBank/DDBJ whole genome shotgun (WGS) entry which is preliminary data.</text>
</comment>
<dbReference type="Gene3D" id="3.30.50.10">
    <property type="entry name" value="Erythroid Transcription Factor GATA-1, subunit A"/>
    <property type="match status" value="1"/>
</dbReference>
<dbReference type="InterPro" id="IPR035500">
    <property type="entry name" value="NHR-like_dom_sf"/>
</dbReference>
<dbReference type="AlphaFoldDB" id="A0AA36MHH5"/>
<evidence type="ECO:0000256" key="7">
    <source>
        <dbReference type="ARBA" id="ARBA00023125"/>
    </source>
</evidence>
<evidence type="ECO:0000256" key="1">
    <source>
        <dbReference type="ARBA" id="ARBA00004123"/>
    </source>
</evidence>
<dbReference type="EMBL" id="CATQJL010000326">
    <property type="protein sequence ID" value="CAJ0610235.1"/>
    <property type="molecule type" value="Genomic_DNA"/>
</dbReference>
<keyword evidence="10 11" id="KW-0539">Nucleus</keyword>
<evidence type="ECO:0000259" key="14">
    <source>
        <dbReference type="PROSITE" id="PS51843"/>
    </source>
</evidence>
<dbReference type="PRINTS" id="PR00047">
    <property type="entry name" value="STROIDFINGER"/>
</dbReference>
<sequence>MSFDGFSTHSSSSSHVSSSFHDFSLSEHSFDQRTSLISNSSHPSVKTEQPSPSQDWAPTNFSPYEAPTLYSPSLGPPVSENEKTFSYRRYLKEPTYFAEQAVFPTPSSAYQGHTTFSDLSLSHSHNESTSPQPTGLLLPAEGKALLMCKVCGDKASGYHYGVTSCEGCKGFFRRSIQKRMEYRCLRDGDCSIFKQNRNRCQACRFKKCVVVGMSRESVRFGRVSKRPPKEASDVDTSDPDDKHEVTSTTSPEPSKVEISKLIRSIYEAHEEFSAMTIKRLRSLPEHRIDFIVPETPSLSDQLHAWEIYTERVTPDIHKTVEFAKRVPGFPSLHSGDQQALIKSSFFRVFLMRTYRGFSSQGLLLADGTLFPTGFLQIIFGQFLGELRSFAHSVESLNLSDEIIAIFAAILLTTTENIYYHSKIEVNRIQDRLVCALKTKLEESADIVVFDLLMSKISQLRELAAHHDKIHDVLRYNLNVVKIPALYSEIYYLEHRCDPLTVRTSENVY</sequence>
<dbReference type="PRINTS" id="PR00546">
    <property type="entry name" value="THYROIDHORMR"/>
</dbReference>
<keyword evidence="8 11" id="KW-0804">Transcription</keyword>
<dbReference type="Pfam" id="PF00104">
    <property type="entry name" value="Hormone_recep"/>
    <property type="match status" value="1"/>
</dbReference>
<feature type="region of interest" description="Disordered" evidence="12">
    <location>
        <begin position="220"/>
        <end position="255"/>
    </location>
</feature>
<dbReference type="InterPro" id="IPR001723">
    <property type="entry name" value="Nuclear_hrmn_rcpt"/>
</dbReference>
<dbReference type="InterPro" id="IPR013088">
    <property type="entry name" value="Znf_NHR/GATA"/>
</dbReference>
<dbReference type="GO" id="GO:0043565">
    <property type="term" value="F:sequence-specific DNA binding"/>
    <property type="evidence" value="ECO:0007669"/>
    <property type="project" value="InterPro"/>
</dbReference>
<organism evidence="15 16">
    <name type="scientific">Cylicocyclus nassatus</name>
    <name type="common">Nematode worm</name>
    <dbReference type="NCBI Taxonomy" id="53992"/>
    <lineage>
        <taxon>Eukaryota</taxon>
        <taxon>Metazoa</taxon>
        <taxon>Ecdysozoa</taxon>
        <taxon>Nematoda</taxon>
        <taxon>Chromadorea</taxon>
        <taxon>Rhabditida</taxon>
        <taxon>Rhabditina</taxon>
        <taxon>Rhabditomorpha</taxon>
        <taxon>Strongyloidea</taxon>
        <taxon>Strongylidae</taxon>
        <taxon>Cylicocyclus</taxon>
    </lineage>
</organism>
<dbReference type="PANTHER" id="PTHR45805">
    <property type="entry name" value="NUCLEAR HORMONE RECEPTOR HR3-RELATED"/>
    <property type="match status" value="1"/>
</dbReference>
<evidence type="ECO:0000256" key="4">
    <source>
        <dbReference type="ARBA" id="ARBA00022771"/>
    </source>
</evidence>
<evidence type="ECO:0000313" key="15">
    <source>
        <dbReference type="EMBL" id="CAJ0610235.1"/>
    </source>
</evidence>
<dbReference type="SUPFAM" id="SSF57716">
    <property type="entry name" value="Glucocorticoid receptor-like (DNA-binding domain)"/>
    <property type="match status" value="1"/>
</dbReference>
<evidence type="ECO:0000256" key="12">
    <source>
        <dbReference type="SAM" id="MobiDB-lite"/>
    </source>
</evidence>
<keyword evidence="5 11" id="KW-0862">Zinc</keyword>
<dbReference type="PROSITE" id="PS51030">
    <property type="entry name" value="NUCLEAR_REC_DBD_2"/>
    <property type="match status" value="1"/>
</dbReference>
<keyword evidence="4 11" id="KW-0863">Zinc-finger</keyword>
<proteinExistence type="inferred from homology"/>
<reference evidence="15" key="1">
    <citation type="submission" date="2023-07" db="EMBL/GenBank/DDBJ databases">
        <authorList>
            <consortium name="CYATHOMIX"/>
        </authorList>
    </citation>
    <scope>NUCLEOTIDE SEQUENCE</scope>
    <source>
        <strain evidence="15">N/A</strain>
    </source>
</reference>
<dbReference type="FunFam" id="3.30.50.10:FF:000056">
    <property type="entry name" value="Peroxisome proliferator-activated receptor gamma"/>
    <property type="match status" value="1"/>
</dbReference>
<evidence type="ECO:0000256" key="6">
    <source>
        <dbReference type="ARBA" id="ARBA00023015"/>
    </source>
</evidence>
<dbReference type="PANTHER" id="PTHR45805:SF10">
    <property type="entry name" value="ECDYSONE-INDUCED PROTEIN 78C"/>
    <property type="match status" value="1"/>
</dbReference>
<dbReference type="GO" id="GO:0008270">
    <property type="term" value="F:zinc ion binding"/>
    <property type="evidence" value="ECO:0007669"/>
    <property type="project" value="UniProtKB-KW"/>
</dbReference>
<keyword evidence="3 11" id="KW-0479">Metal-binding</keyword>
<dbReference type="InterPro" id="IPR001628">
    <property type="entry name" value="Znf_hrmn_rcpt"/>
</dbReference>
<dbReference type="SMART" id="SM00399">
    <property type="entry name" value="ZnF_C4"/>
    <property type="match status" value="1"/>
</dbReference>
<evidence type="ECO:0000256" key="5">
    <source>
        <dbReference type="ARBA" id="ARBA00022833"/>
    </source>
</evidence>
<evidence type="ECO:0000256" key="2">
    <source>
        <dbReference type="ARBA" id="ARBA00008092"/>
    </source>
</evidence>
<feature type="region of interest" description="Disordered" evidence="12">
    <location>
        <begin position="37"/>
        <end position="59"/>
    </location>
</feature>
<dbReference type="Proteomes" id="UP001176961">
    <property type="component" value="Unassembled WGS sequence"/>
</dbReference>
<keyword evidence="16" id="KW-1185">Reference proteome</keyword>
<dbReference type="GO" id="GO:0005634">
    <property type="term" value="C:nucleus"/>
    <property type="evidence" value="ECO:0007669"/>
    <property type="project" value="UniProtKB-SubCell"/>
</dbReference>